<organism evidence="2 3">
    <name type="scientific">Rheinheimera mesophila</name>
    <dbReference type="NCBI Taxonomy" id="1547515"/>
    <lineage>
        <taxon>Bacteria</taxon>
        <taxon>Pseudomonadati</taxon>
        <taxon>Pseudomonadota</taxon>
        <taxon>Gammaproteobacteria</taxon>
        <taxon>Chromatiales</taxon>
        <taxon>Chromatiaceae</taxon>
        <taxon>Rheinheimera</taxon>
    </lineage>
</organism>
<dbReference type="CDD" id="cd00761">
    <property type="entry name" value="Glyco_tranf_GTA_type"/>
    <property type="match status" value="1"/>
</dbReference>
<dbReference type="InterPro" id="IPR029044">
    <property type="entry name" value="Nucleotide-diphossugar_trans"/>
</dbReference>
<evidence type="ECO:0000313" key="3">
    <source>
        <dbReference type="Proteomes" id="UP000276260"/>
    </source>
</evidence>
<gene>
    <name evidence="2" type="ORF">EIK76_03760</name>
</gene>
<dbReference type="InterPro" id="IPR050834">
    <property type="entry name" value="Glycosyltransf_2"/>
</dbReference>
<dbReference type="GO" id="GO:0016740">
    <property type="term" value="F:transferase activity"/>
    <property type="evidence" value="ECO:0007669"/>
    <property type="project" value="UniProtKB-KW"/>
</dbReference>
<dbReference type="Gene3D" id="3.90.550.10">
    <property type="entry name" value="Spore Coat Polysaccharide Biosynthesis Protein SpsA, Chain A"/>
    <property type="match status" value="1"/>
</dbReference>
<protein>
    <submittedName>
        <fullName evidence="2">Glycosyltransferase family 2 protein</fullName>
    </submittedName>
</protein>
<evidence type="ECO:0000259" key="1">
    <source>
        <dbReference type="Pfam" id="PF00535"/>
    </source>
</evidence>
<dbReference type="Pfam" id="PF00535">
    <property type="entry name" value="Glycos_transf_2"/>
    <property type="match status" value="1"/>
</dbReference>
<dbReference type="RefSeq" id="WP_046520014.1">
    <property type="nucleotide sequence ID" value="NZ_LAVS01000022.1"/>
</dbReference>
<dbReference type="Proteomes" id="UP000276260">
    <property type="component" value="Unassembled WGS sequence"/>
</dbReference>
<comment type="caution">
    <text evidence="2">The sequence shown here is derived from an EMBL/GenBank/DDBJ whole genome shotgun (WGS) entry which is preliminary data.</text>
</comment>
<evidence type="ECO:0000313" key="2">
    <source>
        <dbReference type="EMBL" id="RRJ23213.1"/>
    </source>
</evidence>
<dbReference type="AlphaFoldDB" id="A0A3P3QSH8"/>
<reference evidence="2 3" key="1">
    <citation type="submission" date="2018-11" db="EMBL/GenBank/DDBJ databases">
        <title>Draft genome analysis of Rheinheimera mesophila isolated from an industrial waste site.</title>
        <authorList>
            <person name="Yu Q."/>
            <person name="Qi Y."/>
            <person name="Zhang H."/>
            <person name="Lu Y."/>
            <person name="Pu J."/>
        </authorList>
    </citation>
    <scope>NUCLEOTIDE SEQUENCE [LARGE SCALE GENOMIC DNA]</scope>
    <source>
        <strain evidence="2 3">IITR13</strain>
    </source>
</reference>
<dbReference type="PANTHER" id="PTHR43685:SF2">
    <property type="entry name" value="GLYCOSYLTRANSFERASE 2-LIKE DOMAIN-CONTAINING PROTEIN"/>
    <property type="match status" value="1"/>
</dbReference>
<sequence length="435" mass="50144">MDKKPLFSLVIPTRNRALLVRHCLACIAQQDFDSFEVILSDNGSTELCDYEFSAYAIDPRFKYIRPPHDMNMSDHWEYALSFATGTYVTIVSEKFMFRPDSLSVLEKIIAQNEPDLLTWQFERYEVTEGDFDNGHYHPLMKPLPPSFYDPMLELKRRFSFATPSFYRPLRHKNSYGKIYSGCVRNEVLERVRSHFGRVFSPYIPDFSSMAAILNESSTAIDAGQSLMMVVFADNISNGDATKISLAQMESYFASYGEDADIFSRHTLFEECWVGHNSFIAYDYEQIKRKARYGHLVTTEIDKVNLLSWMLADFDEVKDFGRFDKIQLEKALMTQKFGFSAHEQLVIDRNLEMLKNAGPCPYEIYHSGLDKLQSMPVDMTPEALARYHWLEKTAPPRKNVLQKGEGIPEAVQYFYHYNLASTRLLEGSTEKIGSGV</sequence>
<dbReference type="EMBL" id="RRCF01000001">
    <property type="protein sequence ID" value="RRJ23213.1"/>
    <property type="molecule type" value="Genomic_DNA"/>
</dbReference>
<dbReference type="OrthoDB" id="9802649at2"/>
<name>A0A3P3QSH8_9GAMM</name>
<proteinExistence type="predicted"/>
<accession>A0A3P3QSH8</accession>
<dbReference type="SUPFAM" id="SSF53448">
    <property type="entry name" value="Nucleotide-diphospho-sugar transferases"/>
    <property type="match status" value="1"/>
</dbReference>
<dbReference type="PANTHER" id="PTHR43685">
    <property type="entry name" value="GLYCOSYLTRANSFERASE"/>
    <property type="match status" value="1"/>
</dbReference>
<keyword evidence="3" id="KW-1185">Reference proteome</keyword>
<dbReference type="InterPro" id="IPR001173">
    <property type="entry name" value="Glyco_trans_2-like"/>
</dbReference>
<keyword evidence="2" id="KW-0808">Transferase</keyword>
<feature type="domain" description="Glycosyltransferase 2-like" evidence="1">
    <location>
        <begin position="8"/>
        <end position="135"/>
    </location>
</feature>